<dbReference type="CDD" id="cd07344">
    <property type="entry name" value="M48_yhfN_like"/>
    <property type="match status" value="1"/>
</dbReference>
<gene>
    <name evidence="2" type="ORF">KME15_01805</name>
</gene>
<reference evidence="2" key="2">
    <citation type="journal article" date="2022" name="Microbiol. Resour. Announc.">
        <title>Metagenome Sequencing to Explore Phylogenomics of Terrestrial Cyanobacteria.</title>
        <authorList>
            <person name="Ward R.D."/>
            <person name="Stajich J.E."/>
            <person name="Johansen J.R."/>
            <person name="Huntemann M."/>
            <person name="Clum A."/>
            <person name="Foster B."/>
            <person name="Foster B."/>
            <person name="Roux S."/>
            <person name="Palaniappan K."/>
            <person name="Varghese N."/>
            <person name="Mukherjee S."/>
            <person name="Reddy T.B.K."/>
            <person name="Daum C."/>
            <person name="Copeland A."/>
            <person name="Chen I.A."/>
            <person name="Ivanova N.N."/>
            <person name="Kyrpides N.C."/>
            <person name="Shapiro N."/>
            <person name="Eloe-Fadrosh E.A."/>
            <person name="Pietrasiak N."/>
        </authorList>
    </citation>
    <scope>NUCLEOTIDE SEQUENCE</scope>
    <source>
        <strain evidence="2">UHER 2000/2452</strain>
    </source>
</reference>
<proteinExistence type="predicted"/>
<dbReference type="InterPro" id="IPR053136">
    <property type="entry name" value="UTP_pyrophosphatase-like"/>
</dbReference>
<comment type="caution">
    <text evidence="2">The sequence shown here is derived from an EMBL/GenBank/DDBJ whole genome shotgun (WGS) entry which is preliminary data.</text>
</comment>
<organism evidence="2 3">
    <name type="scientific">Drouetiella hepatica Uher 2000/2452</name>
    <dbReference type="NCBI Taxonomy" id="904376"/>
    <lineage>
        <taxon>Bacteria</taxon>
        <taxon>Bacillati</taxon>
        <taxon>Cyanobacteriota</taxon>
        <taxon>Cyanophyceae</taxon>
        <taxon>Oculatellales</taxon>
        <taxon>Oculatellaceae</taxon>
        <taxon>Drouetiella</taxon>
    </lineage>
</organism>
<dbReference type="InterPro" id="IPR002725">
    <property type="entry name" value="YgjP-like_metallopeptidase"/>
</dbReference>
<dbReference type="Pfam" id="PF01863">
    <property type="entry name" value="YgjP-like"/>
    <property type="match status" value="1"/>
</dbReference>
<reference evidence="2" key="1">
    <citation type="submission" date="2021-05" db="EMBL/GenBank/DDBJ databases">
        <authorList>
            <person name="Pietrasiak N."/>
            <person name="Ward R."/>
            <person name="Stajich J.E."/>
            <person name="Kurbessoian T."/>
        </authorList>
    </citation>
    <scope>NUCLEOTIDE SEQUENCE</scope>
    <source>
        <strain evidence="2">UHER 2000/2452</strain>
    </source>
</reference>
<dbReference type="PANTHER" id="PTHR30399">
    <property type="entry name" value="UNCHARACTERIZED PROTEIN YGJP"/>
    <property type="match status" value="1"/>
</dbReference>
<protein>
    <submittedName>
        <fullName evidence="2">M48 family metallopeptidase</fullName>
    </submittedName>
</protein>
<evidence type="ECO:0000313" key="3">
    <source>
        <dbReference type="Proteomes" id="UP000757435"/>
    </source>
</evidence>
<dbReference type="EMBL" id="JAHHHD010000001">
    <property type="protein sequence ID" value="MBW4657381.1"/>
    <property type="molecule type" value="Genomic_DNA"/>
</dbReference>
<name>A0A951UKB6_9CYAN</name>
<sequence length="252" mass="29430">MAQVKSQHPIQKLQPYSIRESTKAKHVSIKISHLGEVEIVVPRGFDRRKLPEILEKRQDWIAKTTQRIVAERQSFGAEPETELELPIHLSLRSLPEDWTIGYQPMPTWKLTTDPAQPHHLLVSGAIQQSPLCYRILKHWLTRKAELHLSPWLRQVSQDVGLPCSAISVRGQKTIWASCSSKKNISLNYKLLFLPPNLVRYVFIHELCHTVHLDHSERFWSLVGEKDPDYRFHDAELNKAWCYIPQWIERSRD</sequence>
<accession>A0A951UKB6</accession>
<evidence type="ECO:0000313" key="2">
    <source>
        <dbReference type="EMBL" id="MBW4657381.1"/>
    </source>
</evidence>
<dbReference type="PANTHER" id="PTHR30399:SF1">
    <property type="entry name" value="UTP PYROPHOSPHATASE"/>
    <property type="match status" value="1"/>
</dbReference>
<feature type="domain" description="YgjP-like metallopeptidase" evidence="1">
    <location>
        <begin position="25"/>
        <end position="238"/>
    </location>
</feature>
<dbReference type="Proteomes" id="UP000757435">
    <property type="component" value="Unassembled WGS sequence"/>
</dbReference>
<dbReference type="Gene3D" id="3.30.2010.10">
    <property type="entry name" value="Metalloproteases ('zincins'), catalytic domain"/>
    <property type="match status" value="1"/>
</dbReference>
<dbReference type="AlphaFoldDB" id="A0A951UKB6"/>
<evidence type="ECO:0000259" key="1">
    <source>
        <dbReference type="Pfam" id="PF01863"/>
    </source>
</evidence>